<proteinExistence type="predicted"/>
<organism evidence="1 2">
    <name type="scientific">Lacipirellula parvula</name>
    <dbReference type="NCBI Taxonomy" id="2650471"/>
    <lineage>
        <taxon>Bacteria</taxon>
        <taxon>Pseudomonadati</taxon>
        <taxon>Planctomycetota</taxon>
        <taxon>Planctomycetia</taxon>
        <taxon>Pirellulales</taxon>
        <taxon>Lacipirellulaceae</taxon>
        <taxon>Lacipirellula</taxon>
    </lineage>
</organism>
<dbReference type="EMBL" id="AP021861">
    <property type="protein sequence ID" value="BBO36372.1"/>
    <property type="molecule type" value="Genomic_DNA"/>
</dbReference>
<dbReference type="InterPro" id="IPR024992">
    <property type="entry name" value="DUF3891"/>
</dbReference>
<dbReference type="KEGG" id="lpav:PLANPX_5984"/>
<dbReference type="RefSeq" id="WP_152101551.1">
    <property type="nucleotide sequence ID" value="NZ_AP021861.1"/>
</dbReference>
<dbReference type="Pfam" id="PF13030">
    <property type="entry name" value="DUF3891"/>
    <property type="match status" value="1"/>
</dbReference>
<reference evidence="2" key="1">
    <citation type="submission" date="2019-10" db="EMBL/GenBank/DDBJ databases">
        <title>Lacipirellula parvula gen. nov., sp. nov., representing a lineage of planctomycetes widespread in freshwater anoxic habitats, and description of the family Lacipirellulaceae.</title>
        <authorList>
            <person name="Dedysh S.N."/>
            <person name="Kulichevskaya I.S."/>
            <person name="Beletsky A.V."/>
            <person name="Rakitin A.L."/>
            <person name="Mardanov A.V."/>
            <person name="Ivanova A.A."/>
            <person name="Saltykova V.X."/>
            <person name="Rijpstra W.I.C."/>
            <person name="Sinninghe Damste J.S."/>
            <person name="Ravin N.V."/>
        </authorList>
    </citation>
    <scope>NUCLEOTIDE SEQUENCE [LARGE SCALE GENOMIC DNA]</scope>
    <source>
        <strain evidence="2">PX69</strain>
    </source>
</reference>
<dbReference type="AlphaFoldDB" id="A0A5K7XJR7"/>
<sequence length="278" mass="30800">MIRRDVQLADGSPGWALISQIEHARISAQLASHCRGRFSAESASLIRDEVLVAIAAHDDGWREWEEAPRLDAKLGRPLSFMELEVGDATAIWSRSIAAAKEIGPLAAWMTSGHFIRLLEHSEHARFEPRAQAWLAELTSRREAWFSEWKSYDPDARDRAVADEALEWLWGFDEASLWFCCRCPTGGEVRSDAKEPYVAGRGTPVEMALSGAGAAVADQPDRGVAHAAPWRFDVAAIEIEADALLVPAQRYGSPRDLLAGGRPETLRWRLATDPALRHV</sequence>
<evidence type="ECO:0000313" key="1">
    <source>
        <dbReference type="EMBL" id="BBO36372.1"/>
    </source>
</evidence>
<accession>A0A5K7XJR7</accession>
<dbReference type="Proteomes" id="UP000326837">
    <property type="component" value="Chromosome"/>
</dbReference>
<protein>
    <recommendedName>
        <fullName evidence="3">DUF3891 family protein</fullName>
    </recommendedName>
</protein>
<name>A0A5K7XJR7_9BACT</name>
<evidence type="ECO:0008006" key="3">
    <source>
        <dbReference type="Google" id="ProtNLM"/>
    </source>
</evidence>
<keyword evidence="2" id="KW-1185">Reference proteome</keyword>
<gene>
    <name evidence="1" type="ORF">PLANPX_5984</name>
</gene>
<evidence type="ECO:0000313" key="2">
    <source>
        <dbReference type="Proteomes" id="UP000326837"/>
    </source>
</evidence>